<organism evidence="2 3">
    <name type="scientific">Lymnaea stagnalis</name>
    <name type="common">Great pond snail</name>
    <name type="synonym">Helix stagnalis</name>
    <dbReference type="NCBI Taxonomy" id="6523"/>
    <lineage>
        <taxon>Eukaryota</taxon>
        <taxon>Metazoa</taxon>
        <taxon>Spiralia</taxon>
        <taxon>Lophotrochozoa</taxon>
        <taxon>Mollusca</taxon>
        <taxon>Gastropoda</taxon>
        <taxon>Heterobranchia</taxon>
        <taxon>Euthyneura</taxon>
        <taxon>Panpulmonata</taxon>
        <taxon>Hygrophila</taxon>
        <taxon>Lymnaeoidea</taxon>
        <taxon>Lymnaeidae</taxon>
        <taxon>Lymnaea</taxon>
    </lineage>
</organism>
<dbReference type="AlphaFoldDB" id="A0AAV2IBH6"/>
<evidence type="ECO:0000313" key="2">
    <source>
        <dbReference type="EMBL" id="CAL1544228.1"/>
    </source>
</evidence>
<reference evidence="2 3" key="1">
    <citation type="submission" date="2024-04" db="EMBL/GenBank/DDBJ databases">
        <authorList>
            <consortium name="Genoscope - CEA"/>
            <person name="William W."/>
        </authorList>
    </citation>
    <scope>NUCLEOTIDE SEQUENCE [LARGE SCALE GENOMIC DNA]</scope>
</reference>
<feature type="non-terminal residue" evidence="2">
    <location>
        <position position="113"/>
    </location>
</feature>
<feature type="compositionally biased region" description="Basic and acidic residues" evidence="1">
    <location>
        <begin position="98"/>
        <end position="113"/>
    </location>
</feature>
<feature type="non-terminal residue" evidence="2">
    <location>
        <position position="1"/>
    </location>
</feature>
<gene>
    <name evidence="2" type="ORF">GSLYS_00017741001</name>
</gene>
<feature type="region of interest" description="Disordered" evidence="1">
    <location>
        <begin position="38"/>
        <end position="113"/>
    </location>
</feature>
<comment type="caution">
    <text evidence="2">The sequence shown here is derived from an EMBL/GenBank/DDBJ whole genome shotgun (WGS) entry which is preliminary data.</text>
</comment>
<dbReference type="EMBL" id="CAXITT010000607">
    <property type="protein sequence ID" value="CAL1544228.1"/>
    <property type="molecule type" value="Genomic_DNA"/>
</dbReference>
<sequence length="113" mass="13217">RQTRDVTSLLLYRIYFEYQPRSSLQQPFIAAAQRHWHQDVQRNDHQRRSQAVRGGDQGKGERRQDCQTHLADTIHRQNGRQLVSTGGLRAPLTVHQQNRKDRQPERIKTLAGP</sequence>
<dbReference type="Proteomes" id="UP001497497">
    <property type="component" value="Unassembled WGS sequence"/>
</dbReference>
<name>A0AAV2IBH6_LYMST</name>
<feature type="compositionally biased region" description="Basic and acidic residues" evidence="1">
    <location>
        <begin position="56"/>
        <end position="66"/>
    </location>
</feature>
<accession>A0AAV2IBH6</accession>
<evidence type="ECO:0000313" key="3">
    <source>
        <dbReference type="Proteomes" id="UP001497497"/>
    </source>
</evidence>
<feature type="compositionally biased region" description="Basic and acidic residues" evidence="1">
    <location>
        <begin position="38"/>
        <end position="47"/>
    </location>
</feature>
<keyword evidence="3" id="KW-1185">Reference proteome</keyword>
<proteinExistence type="predicted"/>
<protein>
    <submittedName>
        <fullName evidence="2">Uncharacterized protein</fullName>
    </submittedName>
</protein>
<evidence type="ECO:0000256" key="1">
    <source>
        <dbReference type="SAM" id="MobiDB-lite"/>
    </source>
</evidence>